<dbReference type="SUPFAM" id="SSF51197">
    <property type="entry name" value="Clavaminate synthase-like"/>
    <property type="match status" value="1"/>
</dbReference>
<keyword evidence="3" id="KW-1185">Reference proteome</keyword>
<evidence type="ECO:0000313" key="2">
    <source>
        <dbReference type="EMBL" id="MCG2613269.1"/>
    </source>
</evidence>
<feature type="domain" description="JmjC" evidence="1">
    <location>
        <begin position="94"/>
        <end position="265"/>
    </location>
</feature>
<gene>
    <name evidence="2" type="ORF">LZZ85_03220</name>
</gene>
<dbReference type="PROSITE" id="PS51184">
    <property type="entry name" value="JMJC"/>
    <property type="match status" value="1"/>
</dbReference>
<sequence length="303" mass="34900">MQLKSIPFVQHISIRQFRRQFIQPAQPVVIKGFIEDCPALHRWNYSYFKEKAGDRPVSVHGAENSDPDKVTSVPVAQTTFGSYLDDISDGPSEQRLFLFNLLLDKPELRKEIRPRILAKNFLSSLPLMFFGGAGSSVRLHYDIDRSHVFLTQFEGRKKVWLFAPDQSDLLYRLPFNFHGIVDLRHPDFEKFPALRYAEGYECILEPGDTLFIPSGYWHYIQYVTHGYSVSYRALSASFTDKVKGAWNLIVARKLDNMLRSVFGERWFVYKKNIAFKRAERAIDSLWSGDEDAVPADHTSGLPA</sequence>
<protein>
    <submittedName>
        <fullName evidence="2">Cupin-like domain-containing protein</fullName>
    </submittedName>
</protein>
<evidence type="ECO:0000259" key="1">
    <source>
        <dbReference type="PROSITE" id="PS51184"/>
    </source>
</evidence>
<dbReference type="Pfam" id="PF13621">
    <property type="entry name" value="Cupin_8"/>
    <property type="match status" value="1"/>
</dbReference>
<evidence type="ECO:0000313" key="3">
    <source>
        <dbReference type="Proteomes" id="UP001165367"/>
    </source>
</evidence>
<reference evidence="2" key="1">
    <citation type="submission" date="2022-01" db="EMBL/GenBank/DDBJ databases">
        <authorList>
            <person name="Jo J.-H."/>
            <person name="Im W.-T."/>
        </authorList>
    </citation>
    <scope>NUCLEOTIDE SEQUENCE</scope>
    <source>
        <strain evidence="2">NA20</strain>
    </source>
</reference>
<comment type="caution">
    <text evidence="2">The sequence shown here is derived from an EMBL/GenBank/DDBJ whole genome shotgun (WGS) entry which is preliminary data.</text>
</comment>
<dbReference type="PANTHER" id="PTHR12461:SF105">
    <property type="entry name" value="HYPOXIA-INDUCIBLE FACTOR 1-ALPHA INHIBITOR"/>
    <property type="match status" value="1"/>
</dbReference>
<proteinExistence type="predicted"/>
<dbReference type="Gene3D" id="2.60.120.650">
    <property type="entry name" value="Cupin"/>
    <property type="match status" value="1"/>
</dbReference>
<dbReference type="InterPro" id="IPR041667">
    <property type="entry name" value="Cupin_8"/>
</dbReference>
<dbReference type="Proteomes" id="UP001165367">
    <property type="component" value="Unassembled WGS sequence"/>
</dbReference>
<accession>A0ABS9KLR9</accession>
<dbReference type="EMBL" id="JAKLTR010000002">
    <property type="protein sequence ID" value="MCG2613269.1"/>
    <property type="molecule type" value="Genomic_DNA"/>
</dbReference>
<dbReference type="PANTHER" id="PTHR12461">
    <property type="entry name" value="HYPOXIA-INDUCIBLE FACTOR 1 ALPHA INHIBITOR-RELATED"/>
    <property type="match status" value="1"/>
</dbReference>
<name>A0ABS9KLR9_9BACT</name>
<dbReference type="InterPro" id="IPR003347">
    <property type="entry name" value="JmjC_dom"/>
</dbReference>
<dbReference type="RefSeq" id="WP_237868498.1">
    <property type="nucleotide sequence ID" value="NZ_JAKLTR010000002.1"/>
</dbReference>
<organism evidence="2 3">
    <name type="scientific">Terrimonas ginsenosidimutans</name>
    <dbReference type="NCBI Taxonomy" id="2908004"/>
    <lineage>
        <taxon>Bacteria</taxon>
        <taxon>Pseudomonadati</taxon>
        <taxon>Bacteroidota</taxon>
        <taxon>Chitinophagia</taxon>
        <taxon>Chitinophagales</taxon>
        <taxon>Chitinophagaceae</taxon>
        <taxon>Terrimonas</taxon>
    </lineage>
</organism>
<dbReference type="SMART" id="SM00558">
    <property type="entry name" value="JmjC"/>
    <property type="match status" value="1"/>
</dbReference>